<gene>
    <name evidence="3" type="ORF">BDV28DRAFT_146879</name>
</gene>
<dbReference type="Pfam" id="PF01910">
    <property type="entry name" value="Thiamine_BP"/>
    <property type="match status" value="1"/>
</dbReference>
<evidence type="ECO:0000313" key="3">
    <source>
        <dbReference type="EMBL" id="KAE8354676.1"/>
    </source>
</evidence>
<reference evidence="4" key="1">
    <citation type="submission" date="2019-04" db="EMBL/GenBank/DDBJ databases">
        <title>Friends and foes A comparative genomics studyof 23 Aspergillus species from section Flavi.</title>
        <authorList>
            <consortium name="DOE Joint Genome Institute"/>
            <person name="Kjaerbolling I."/>
            <person name="Vesth T."/>
            <person name="Frisvad J.C."/>
            <person name="Nybo J.L."/>
            <person name="Theobald S."/>
            <person name="Kildgaard S."/>
            <person name="Isbrandt T."/>
            <person name="Kuo A."/>
            <person name="Sato A."/>
            <person name="Lyhne E.K."/>
            <person name="Kogle M.E."/>
            <person name="Wiebenga A."/>
            <person name="Kun R.S."/>
            <person name="Lubbers R.J."/>
            <person name="Makela M.R."/>
            <person name="Barry K."/>
            <person name="Chovatia M."/>
            <person name="Clum A."/>
            <person name="Daum C."/>
            <person name="Haridas S."/>
            <person name="He G."/>
            <person name="LaButti K."/>
            <person name="Lipzen A."/>
            <person name="Mondo S."/>
            <person name="Riley R."/>
            <person name="Salamov A."/>
            <person name="Simmons B.A."/>
            <person name="Magnuson J.K."/>
            <person name="Henrissat B."/>
            <person name="Mortensen U.H."/>
            <person name="Larsen T.O."/>
            <person name="Devries R.P."/>
            <person name="Grigoriev I.V."/>
            <person name="Machida M."/>
            <person name="Baker S.E."/>
            <person name="Andersen M.R."/>
        </authorList>
    </citation>
    <scope>NUCLEOTIDE SEQUENCE [LARGE SCALE GENOMIC DNA]</scope>
    <source>
        <strain evidence="4">CBS 553.77</strain>
    </source>
</reference>
<dbReference type="Proteomes" id="UP000327118">
    <property type="component" value="Unassembled WGS sequence"/>
</dbReference>
<dbReference type="EMBL" id="ML739067">
    <property type="protein sequence ID" value="KAE8354676.1"/>
    <property type="molecule type" value="Genomic_DNA"/>
</dbReference>
<dbReference type="InterPro" id="IPR051614">
    <property type="entry name" value="UPF0045_domain"/>
</dbReference>
<keyword evidence="4" id="KW-1185">Reference proteome</keyword>
<evidence type="ECO:0000313" key="4">
    <source>
        <dbReference type="Proteomes" id="UP000327118"/>
    </source>
</evidence>
<dbReference type="AlphaFoldDB" id="A0A5N6ZCT7"/>
<organism evidence="3 4">
    <name type="scientific">Aspergillus coremiiformis</name>
    <dbReference type="NCBI Taxonomy" id="138285"/>
    <lineage>
        <taxon>Eukaryota</taxon>
        <taxon>Fungi</taxon>
        <taxon>Dikarya</taxon>
        <taxon>Ascomycota</taxon>
        <taxon>Pezizomycotina</taxon>
        <taxon>Eurotiomycetes</taxon>
        <taxon>Eurotiomycetidae</taxon>
        <taxon>Eurotiales</taxon>
        <taxon>Aspergillaceae</taxon>
        <taxon>Aspergillus</taxon>
        <taxon>Aspergillus subgen. Circumdati</taxon>
    </lineage>
</organism>
<evidence type="ECO:0000256" key="1">
    <source>
        <dbReference type="ARBA" id="ARBA00010272"/>
    </source>
</evidence>
<dbReference type="PANTHER" id="PTHR33777:SF1">
    <property type="entry name" value="UPF0045 PROTEIN ECM15"/>
    <property type="match status" value="1"/>
</dbReference>
<dbReference type="Gene3D" id="3.30.70.930">
    <property type="match status" value="1"/>
</dbReference>
<dbReference type="NCBIfam" id="TIGR00106">
    <property type="entry name" value="MTH1187 family thiamine-binding protein"/>
    <property type="match status" value="1"/>
</dbReference>
<dbReference type="GO" id="GO:0005829">
    <property type="term" value="C:cytosol"/>
    <property type="evidence" value="ECO:0007669"/>
    <property type="project" value="TreeGrafter"/>
</dbReference>
<evidence type="ECO:0000259" key="2">
    <source>
        <dbReference type="Pfam" id="PF01910"/>
    </source>
</evidence>
<dbReference type="PANTHER" id="PTHR33777">
    <property type="entry name" value="UPF0045 PROTEIN ECM15"/>
    <property type="match status" value="1"/>
</dbReference>
<dbReference type="OrthoDB" id="5587367at2759"/>
<dbReference type="SUPFAM" id="SSF89957">
    <property type="entry name" value="MTH1187/YkoF-like"/>
    <property type="match status" value="1"/>
</dbReference>
<dbReference type="InterPro" id="IPR029756">
    <property type="entry name" value="MTH1187/YkoF-like"/>
</dbReference>
<comment type="similarity">
    <text evidence="1">Belongs to the UPF0045 family.</text>
</comment>
<accession>A0A5N6ZCT7</accession>
<dbReference type="InterPro" id="IPR002767">
    <property type="entry name" value="Thiamine_BP"/>
</dbReference>
<sequence>MERTNVSNLTTPPTCIADFSLIPIGSQNASFSKQIAEIQDLLQKSGLKYQMTATGTTVEGPWDQVARIIGHAHTLIHQEGIPRIQTDIRITTRTDKVQPMEGGMQSVERILAT</sequence>
<protein>
    <recommendedName>
        <fullName evidence="2">Thiamine-binding protein domain-containing protein</fullName>
    </recommendedName>
</protein>
<proteinExistence type="inferred from homology"/>
<feature type="domain" description="Thiamine-binding protein" evidence="2">
    <location>
        <begin position="17"/>
        <end position="108"/>
    </location>
</feature>
<name>A0A5N6ZCT7_9EURO</name>